<dbReference type="SUPFAM" id="SSF53756">
    <property type="entry name" value="UDP-Glycosyltransferase/glycogen phosphorylase"/>
    <property type="match status" value="1"/>
</dbReference>
<dbReference type="AlphaFoldDB" id="A0A378KUU4"/>
<evidence type="ECO:0000259" key="1">
    <source>
        <dbReference type="Pfam" id="PF00534"/>
    </source>
</evidence>
<dbReference type="InterPro" id="IPR001296">
    <property type="entry name" value="Glyco_trans_1"/>
</dbReference>
<evidence type="ECO:0000313" key="3">
    <source>
        <dbReference type="EMBL" id="STY18332.1"/>
    </source>
</evidence>
<dbReference type="PANTHER" id="PTHR46401">
    <property type="entry name" value="GLYCOSYLTRANSFERASE WBBK-RELATED"/>
    <property type="match status" value="1"/>
</dbReference>
<dbReference type="EMBL" id="LNYR01000022">
    <property type="protein sequence ID" value="KTD48338.1"/>
    <property type="molecule type" value="Genomic_DNA"/>
</dbReference>
<evidence type="ECO:0000313" key="2">
    <source>
        <dbReference type="EMBL" id="KTD48338.1"/>
    </source>
</evidence>
<dbReference type="GO" id="GO:0016757">
    <property type="term" value="F:glycosyltransferase activity"/>
    <property type="evidence" value="ECO:0007669"/>
    <property type="project" value="InterPro"/>
</dbReference>
<dbReference type="Proteomes" id="UP000254230">
    <property type="component" value="Unassembled WGS sequence"/>
</dbReference>
<dbReference type="PANTHER" id="PTHR46401:SF9">
    <property type="entry name" value="MANNOSYLTRANSFERASE A"/>
    <property type="match status" value="1"/>
</dbReference>
<dbReference type="Pfam" id="PF00534">
    <property type="entry name" value="Glycos_transf_1"/>
    <property type="match status" value="1"/>
</dbReference>
<dbReference type="OrthoDB" id="9764577at2"/>
<dbReference type="EMBL" id="UGOW01000001">
    <property type="protein sequence ID" value="STY18332.1"/>
    <property type="molecule type" value="Genomic_DNA"/>
</dbReference>
<reference evidence="3 5" key="2">
    <citation type="submission" date="2018-06" db="EMBL/GenBank/DDBJ databases">
        <authorList>
            <consortium name="Pathogen Informatics"/>
            <person name="Doyle S."/>
        </authorList>
    </citation>
    <scope>NUCLEOTIDE SEQUENCE [LARGE SCALE GENOMIC DNA]</scope>
    <source>
        <strain evidence="3 5">NCTC12376</strain>
    </source>
</reference>
<gene>
    <name evidence="2" type="ORF">Lqua_1867</name>
    <name evidence="3" type="ORF">NCTC12376_02150</name>
</gene>
<dbReference type="CDD" id="cd03809">
    <property type="entry name" value="GT4_MtfB-like"/>
    <property type="match status" value="1"/>
</dbReference>
<organism evidence="3 5">
    <name type="scientific">Legionella quateirensis</name>
    <dbReference type="NCBI Taxonomy" id="45072"/>
    <lineage>
        <taxon>Bacteria</taxon>
        <taxon>Pseudomonadati</taxon>
        <taxon>Pseudomonadota</taxon>
        <taxon>Gammaproteobacteria</taxon>
        <taxon>Legionellales</taxon>
        <taxon>Legionellaceae</taxon>
        <taxon>Legionella</taxon>
    </lineage>
</organism>
<reference evidence="2 4" key="1">
    <citation type="submission" date="2015-11" db="EMBL/GenBank/DDBJ databases">
        <title>Genomic analysis of 38 Legionella species identifies large and diverse effector repertoires.</title>
        <authorList>
            <person name="Burstein D."/>
            <person name="Amaro F."/>
            <person name="Zusman T."/>
            <person name="Lifshitz Z."/>
            <person name="Cohen O."/>
            <person name="Gilbert J.A."/>
            <person name="Pupko T."/>
            <person name="Shuman H.A."/>
            <person name="Segal G."/>
        </authorList>
    </citation>
    <scope>NUCLEOTIDE SEQUENCE [LARGE SCALE GENOMIC DNA]</scope>
    <source>
        <strain evidence="2 4">ATCC 49507</strain>
    </source>
</reference>
<dbReference type="RefSeq" id="WP_058474036.1">
    <property type="nucleotide sequence ID" value="NZ_CAAAIL010000015.1"/>
</dbReference>
<protein>
    <submittedName>
        <fullName evidence="2 3">Glycosyl transferase</fullName>
    </submittedName>
</protein>
<keyword evidence="4" id="KW-1185">Reference proteome</keyword>
<keyword evidence="3" id="KW-0808">Transferase</keyword>
<proteinExistence type="predicted"/>
<dbReference type="Proteomes" id="UP000054639">
    <property type="component" value="Unassembled WGS sequence"/>
</dbReference>
<evidence type="ECO:0000313" key="4">
    <source>
        <dbReference type="Proteomes" id="UP000054639"/>
    </source>
</evidence>
<name>A0A378KUU4_9GAMM</name>
<feature type="domain" description="Glycosyl transferase family 1" evidence="1">
    <location>
        <begin position="205"/>
        <end position="326"/>
    </location>
</feature>
<evidence type="ECO:0000313" key="5">
    <source>
        <dbReference type="Proteomes" id="UP000254230"/>
    </source>
</evidence>
<dbReference type="Gene3D" id="3.40.50.2000">
    <property type="entry name" value="Glycogen Phosphorylase B"/>
    <property type="match status" value="1"/>
</dbReference>
<sequence length="383" mass="43544">MKRVLIDISSLVNELRHKRPPHGIPRVTLAYLNHYKDSIQVLIRGGKWVFILSHEKSKEIVNLLLAWDPRLFKPIMKLILKGILFSRHTVPDTEYYLLKVDQGGFRNPRYIQALNNKKIKIIAVVHDLIPILNPEYCTAHHTAKFSTGLSTILEHAKGIITVSEATRESLLRYVAHIGAFCPPTLTSTLAPGILATNHKTLPRIKGIYFITVSTIGARKNHLLLLQIWRNMVNRYGNNVPTLVIVGKRSATDEYALAMLDRCEELRDKVIDFSCTDDEMINYLQHARALLFPSFTEGYGLPLIEALSLNVPVIASDLAVFREIAGDIPEYLDPLDGLGWMKCIEQYTLENSALRNAQLQRMEGFRIPTWQDHFSRVEAFVDAL</sequence>
<dbReference type="STRING" id="45072.Lqua_1867"/>
<accession>A0A378KUU4</accession>